<organism evidence="3 4">
    <name type="scientific">Echria macrotheca</name>
    <dbReference type="NCBI Taxonomy" id="438768"/>
    <lineage>
        <taxon>Eukaryota</taxon>
        <taxon>Fungi</taxon>
        <taxon>Dikarya</taxon>
        <taxon>Ascomycota</taxon>
        <taxon>Pezizomycotina</taxon>
        <taxon>Sordariomycetes</taxon>
        <taxon>Sordariomycetidae</taxon>
        <taxon>Sordariales</taxon>
        <taxon>Schizotheciaceae</taxon>
        <taxon>Echria</taxon>
    </lineage>
</organism>
<feature type="region of interest" description="Disordered" evidence="1">
    <location>
        <begin position="383"/>
        <end position="572"/>
    </location>
</feature>
<name>A0AAJ0F0Y5_9PEZI</name>
<feature type="transmembrane region" description="Helical" evidence="2">
    <location>
        <begin position="356"/>
        <end position="378"/>
    </location>
</feature>
<feature type="compositionally biased region" description="Pro residues" evidence="1">
    <location>
        <begin position="539"/>
        <end position="548"/>
    </location>
</feature>
<evidence type="ECO:0000256" key="2">
    <source>
        <dbReference type="SAM" id="Phobius"/>
    </source>
</evidence>
<evidence type="ECO:0000313" key="4">
    <source>
        <dbReference type="Proteomes" id="UP001239445"/>
    </source>
</evidence>
<keyword evidence="2" id="KW-0472">Membrane</keyword>
<dbReference type="EMBL" id="MU839846">
    <property type="protein sequence ID" value="KAK1750611.1"/>
    <property type="molecule type" value="Genomic_DNA"/>
</dbReference>
<dbReference type="AlphaFoldDB" id="A0AAJ0F0Y5"/>
<feature type="compositionally biased region" description="Low complexity" evidence="1">
    <location>
        <begin position="461"/>
        <end position="472"/>
    </location>
</feature>
<dbReference type="Proteomes" id="UP001239445">
    <property type="component" value="Unassembled WGS sequence"/>
</dbReference>
<proteinExistence type="predicted"/>
<comment type="caution">
    <text evidence="3">The sequence shown here is derived from an EMBL/GenBank/DDBJ whole genome shotgun (WGS) entry which is preliminary data.</text>
</comment>
<accession>A0AAJ0F0Y5</accession>
<keyword evidence="4" id="KW-1185">Reference proteome</keyword>
<keyword evidence="2" id="KW-0812">Transmembrane</keyword>
<protein>
    <submittedName>
        <fullName evidence="3">Uncharacterized protein</fullName>
    </submittedName>
</protein>
<reference evidence="3" key="1">
    <citation type="submission" date="2023-06" db="EMBL/GenBank/DDBJ databases">
        <title>Genome-scale phylogeny and comparative genomics of the fungal order Sordariales.</title>
        <authorList>
            <consortium name="Lawrence Berkeley National Laboratory"/>
            <person name="Hensen N."/>
            <person name="Bonometti L."/>
            <person name="Westerberg I."/>
            <person name="Brannstrom I.O."/>
            <person name="Guillou S."/>
            <person name="Cros-Aarteil S."/>
            <person name="Calhoun S."/>
            <person name="Haridas S."/>
            <person name="Kuo A."/>
            <person name="Mondo S."/>
            <person name="Pangilinan J."/>
            <person name="Riley R."/>
            <person name="Labutti K."/>
            <person name="Andreopoulos B."/>
            <person name="Lipzen A."/>
            <person name="Chen C."/>
            <person name="Yanf M."/>
            <person name="Daum C."/>
            <person name="Ng V."/>
            <person name="Clum A."/>
            <person name="Steindorff A."/>
            <person name="Ohm R."/>
            <person name="Martin F."/>
            <person name="Silar P."/>
            <person name="Natvig D."/>
            <person name="Lalanne C."/>
            <person name="Gautier V."/>
            <person name="Ament-Velasquez S.L."/>
            <person name="Kruys A."/>
            <person name="Hutchinson M.I."/>
            <person name="Powell A.J."/>
            <person name="Barry K."/>
            <person name="Miller A.N."/>
            <person name="Grigoriev I.V."/>
            <person name="Debuchy R."/>
            <person name="Gladieux P."/>
            <person name="Thoren M.H."/>
            <person name="Johannesson H."/>
        </authorList>
    </citation>
    <scope>NUCLEOTIDE SEQUENCE</scope>
    <source>
        <strain evidence="3">PSN4</strain>
    </source>
</reference>
<keyword evidence="2" id="KW-1133">Transmembrane helix</keyword>
<evidence type="ECO:0000313" key="3">
    <source>
        <dbReference type="EMBL" id="KAK1750611.1"/>
    </source>
</evidence>
<evidence type="ECO:0000256" key="1">
    <source>
        <dbReference type="SAM" id="MobiDB-lite"/>
    </source>
</evidence>
<gene>
    <name evidence="3" type="ORF">QBC47DRAFT_393874</name>
</gene>
<sequence length="572" mass="58305">MVSSPHVSSASKASFQFSLFFVLSSHRKTQSKISCHSPALYCTTTNVLNYGITVFVNHGYYPEAINPERYRPRQNTTPDFLDQLWLNNMALTVTVTGSSALSASAAGWLLFLLLTTVTAARTATALQQQNQHHDRFGAIETSPAILGPGLSPRFYHAAAPARPLARRQAQCNPGNHPCNEIGDVGSAACCPDDSYCIINPSTTTLPACCPLGSTCNSPCQQSEYQCLVTISGTSTAQACCPRKCTSTSQFGCPLSLGGGCCSYGSVCGSPSVCLSTVAPSSSTTPLVSQVPVGCTTSQISCAASLGGGCCAASQRCTLVEGAARCADSLVTPTGSGVSSSADDGDGEGGLSAGAKAGIAIGVVFGAGLVIGAVTWFCLRRRRRKPTNPRPEGVVGTILGASGGREPGSVTDDRSEMVEHAAGGGGDRSVQRHGPGAGGGGNTTEYFGGDPAIGPYSDEYFGPSSEGTTPGTGIRSGGGVPVAPHSPGDIAVPVEIDSSHHEPRDPGAAGTVDGRFELYGSDLLGPGSWSGTSPAQGNPVPSPVTPVVPSPLDETPQSGVSDERSSRGPGVAR</sequence>